<dbReference type="InterPro" id="IPR037024">
    <property type="entry name" value="NiFe_Hase_small_N_sf"/>
</dbReference>
<organism evidence="3 4">
    <name type="scientific">Candidatus Fischerbacteria bacterium RBG_13_37_8</name>
    <dbReference type="NCBI Taxonomy" id="1817863"/>
    <lineage>
        <taxon>Bacteria</taxon>
        <taxon>Candidatus Fischeribacteriota</taxon>
    </lineage>
</organism>
<dbReference type="PANTHER" id="PTHR42845:SF3">
    <property type="entry name" value="CYTOSOLIC NIFE-HYDROGENASE, DELTA SUBUNIT"/>
    <property type="match status" value="1"/>
</dbReference>
<dbReference type="Pfam" id="PF01058">
    <property type="entry name" value="Oxidored_q6"/>
    <property type="match status" value="1"/>
</dbReference>
<reference evidence="3 4" key="1">
    <citation type="journal article" date="2016" name="Nat. Commun.">
        <title>Thousands of microbial genomes shed light on interconnected biogeochemical processes in an aquifer system.</title>
        <authorList>
            <person name="Anantharaman K."/>
            <person name="Brown C.T."/>
            <person name="Hug L.A."/>
            <person name="Sharon I."/>
            <person name="Castelle C.J."/>
            <person name="Probst A.J."/>
            <person name="Thomas B.C."/>
            <person name="Singh A."/>
            <person name="Wilkins M.J."/>
            <person name="Karaoz U."/>
            <person name="Brodie E.L."/>
            <person name="Williams K.H."/>
            <person name="Hubbard S.S."/>
            <person name="Banfield J.F."/>
        </authorList>
    </citation>
    <scope>NUCLEOTIDE SEQUENCE [LARGE SCALE GENOMIC DNA]</scope>
</reference>
<sequence length="260" mass="29021">MSKNKLRIGVYGLTGCAGDQLTILNCEDRLLKLFETVDVRSFLMAKSDNLEEELDIALVEGSVSTRSDEESVINIRQRTGSLVAIGICACFGGIQAVFTEPEEWAKQYEQVYGNRSVSSNAALQSRPVKAFVKVDYYLPGCPIHKEQFLALLSRLALGSTPEFHRAPVCLECKWQENDCLLNKNVLCLGPLTTAGCGAICPTCNLPCVGCWGPFEEANCWSEWNLLLDKDYDRNIIMQKMKSFSGTGFIQFFNTMKKERT</sequence>
<dbReference type="AlphaFoldDB" id="A0A1F5VFD8"/>
<dbReference type="EMBL" id="MFGW01000184">
    <property type="protein sequence ID" value="OGF62167.1"/>
    <property type="molecule type" value="Genomic_DNA"/>
</dbReference>
<dbReference type="STRING" id="1817863.A2Y62_20260"/>
<dbReference type="SUPFAM" id="SSF56770">
    <property type="entry name" value="HydA/Nqo6-like"/>
    <property type="match status" value="1"/>
</dbReference>
<comment type="caution">
    <text evidence="3">The sequence shown here is derived from an EMBL/GenBank/DDBJ whole genome shotgun (WGS) entry which is preliminary data.</text>
</comment>
<dbReference type="Proteomes" id="UP000178943">
    <property type="component" value="Unassembled WGS sequence"/>
</dbReference>
<proteinExistence type="predicted"/>
<gene>
    <name evidence="3" type="ORF">A2Y62_20260</name>
</gene>
<feature type="domain" description="NADH:ubiquinone oxidoreductase-like 20kDa subunit" evidence="2">
    <location>
        <begin position="16"/>
        <end position="154"/>
    </location>
</feature>
<dbReference type="PANTHER" id="PTHR42845">
    <property type="entry name" value="COENZYME F420-REDUCING HYDROGENASE, GAMMA SUBUNIT"/>
    <property type="match status" value="1"/>
</dbReference>
<evidence type="ECO:0000313" key="3">
    <source>
        <dbReference type="EMBL" id="OGF62167.1"/>
    </source>
</evidence>
<evidence type="ECO:0000313" key="4">
    <source>
        <dbReference type="Proteomes" id="UP000178943"/>
    </source>
</evidence>
<evidence type="ECO:0000259" key="2">
    <source>
        <dbReference type="Pfam" id="PF01058"/>
    </source>
</evidence>
<evidence type="ECO:0000256" key="1">
    <source>
        <dbReference type="ARBA" id="ARBA00023002"/>
    </source>
</evidence>
<name>A0A1F5VFD8_9BACT</name>
<accession>A0A1F5VFD8</accession>
<dbReference type="GO" id="GO:0016491">
    <property type="term" value="F:oxidoreductase activity"/>
    <property type="evidence" value="ECO:0007669"/>
    <property type="project" value="UniProtKB-KW"/>
</dbReference>
<protein>
    <recommendedName>
        <fullName evidence="2">NADH:ubiquinone oxidoreductase-like 20kDa subunit domain-containing protein</fullName>
    </recommendedName>
</protein>
<dbReference type="InterPro" id="IPR006137">
    <property type="entry name" value="NADH_UbQ_OxRdtase-like_20kDa"/>
</dbReference>
<dbReference type="GO" id="GO:0051536">
    <property type="term" value="F:iron-sulfur cluster binding"/>
    <property type="evidence" value="ECO:0007669"/>
    <property type="project" value="InterPro"/>
</dbReference>
<keyword evidence="1" id="KW-0560">Oxidoreductase</keyword>
<dbReference type="InterPro" id="IPR051349">
    <property type="entry name" value="Hydrogenase_assoc-protein"/>
</dbReference>
<dbReference type="Gene3D" id="3.40.50.700">
    <property type="entry name" value="NADH:ubiquinone oxidoreductase-like, 20kDa subunit"/>
    <property type="match status" value="1"/>
</dbReference>